<evidence type="ECO:0000313" key="2">
    <source>
        <dbReference type="EMBL" id="KYD17341.1"/>
    </source>
</evidence>
<sequence>MPIERHPGFVLQHGEGMFRISAGMSNIFIFLGVGWLYIEGKIFNMDWKTSKKRSVRPIFRGKCSTWVSS</sequence>
<dbReference type="STRING" id="301148.B4135_2553"/>
<keyword evidence="1" id="KW-0472">Membrane</keyword>
<reference evidence="2 3" key="1">
    <citation type="submission" date="2016-01" db="EMBL/GenBank/DDBJ databases">
        <title>Draft Genome Sequences of Seven Thermophilic Sporeformers Isolated from Foods.</title>
        <authorList>
            <person name="Berendsen E.M."/>
            <person name="Wells-Bennik M.H."/>
            <person name="Krawcyk A.O."/>
            <person name="De Jong A."/>
            <person name="Holsappel S."/>
            <person name="Eijlander R.T."/>
            <person name="Kuipers O.P."/>
        </authorList>
    </citation>
    <scope>NUCLEOTIDE SEQUENCE [LARGE SCALE GENOMIC DNA]</scope>
    <source>
        <strain evidence="2 3">B4135</strain>
    </source>
</reference>
<dbReference type="Proteomes" id="UP000075683">
    <property type="component" value="Unassembled WGS sequence"/>
</dbReference>
<accession>A0A150LYX7</accession>
<dbReference type="EMBL" id="LQYT01000057">
    <property type="protein sequence ID" value="KYD17341.1"/>
    <property type="molecule type" value="Genomic_DNA"/>
</dbReference>
<evidence type="ECO:0000256" key="1">
    <source>
        <dbReference type="SAM" id="Phobius"/>
    </source>
</evidence>
<keyword evidence="1" id="KW-1133">Transmembrane helix</keyword>
<name>A0A150LYX7_9BACI</name>
<evidence type="ECO:0000313" key="3">
    <source>
        <dbReference type="Proteomes" id="UP000075683"/>
    </source>
</evidence>
<keyword evidence="1" id="KW-0812">Transmembrane</keyword>
<dbReference type="AlphaFoldDB" id="A0A150LYX7"/>
<organism evidence="2 3">
    <name type="scientific">Caldibacillus debilis</name>
    <dbReference type="NCBI Taxonomy" id="301148"/>
    <lineage>
        <taxon>Bacteria</taxon>
        <taxon>Bacillati</taxon>
        <taxon>Bacillota</taxon>
        <taxon>Bacilli</taxon>
        <taxon>Bacillales</taxon>
        <taxon>Bacillaceae</taxon>
        <taxon>Caldibacillus</taxon>
    </lineage>
</organism>
<protein>
    <submittedName>
        <fullName evidence="2">Uncharacterized protein</fullName>
    </submittedName>
</protein>
<feature type="transmembrane region" description="Helical" evidence="1">
    <location>
        <begin position="20"/>
        <end position="38"/>
    </location>
</feature>
<comment type="caution">
    <text evidence="2">The sequence shown here is derived from an EMBL/GenBank/DDBJ whole genome shotgun (WGS) entry which is preliminary data.</text>
</comment>
<proteinExistence type="predicted"/>
<gene>
    <name evidence="2" type="ORF">B4135_2553</name>
</gene>